<feature type="non-terminal residue" evidence="4">
    <location>
        <position position="1"/>
    </location>
</feature>
<dbReference type="AlphaFoldDB" id="X0TGH1"/>
<comment type="caution">
    <text evidence="4">The sequence shown here is derived from an EMBL/GenBank/DDBJ whole genome shotgun (WGS) entry which is preliminary data.</text>
</comment>
<evidence type="ECO:0000256" key="2">
    <source>
        <dbReference type="ARBA" id="ARBA00022448"/>
    </source>
</evidence>
<name>X0TGH1_9ZZZZ</name>
<dbReference type="PANTHER" id="PTHR43820">
    <property type="entry name" value="HIGH-AFFINITY BRANCHED-CHAIN AMINO ACID TRANSPORT ATP-BINDING PROTEIN LIVF"/>
    <property type="match status" value="1"/>
</dbReference>
<accession>X0TGH1</accession>
<evidence type="ECO:0000256" key="3">
    <source>
        <dbReference type="ARBA" id="ARBA00022970"/>
    </source>
</evidence>
<keyword evidence="3" id="KW-0029">Amino-acid transport</keyword>
<dbReference type="InterPro" id="IPR027417">
    <property type="entry name" value="P-loop_NTPase"/>
</dbReference>
<dbReference type="PANTHER" id="PTHR43820:SF4">
    <property type="entry name" value="HIGH-AFFINITY BRANCHED-CHAIN AMINO ACID TRANSPORT ATP-BINDING PROTEIN LIVF"/>
    <property type="match status" value="1"/>
</dbReference>
<dbReference type="SUPFAM" id="SSF52540">
    <property type="entry name" value="P-loop containing nucleoside triphosphate hydrolases"/>
    <property type="match status" value="1"/>
</dbReference>
<dbReference type="GO" id="GO:0015807">
    <property type="term" value="P:L-amino acid transport"/>
    <property type="evidence" value="ECO:0007669"/>
    <property type="project" value="TreeGrafter"/>
</dbReference>
<dbReference type="GO" id="GO:0015658">
    <property type="term" value="F:branched-chain amino acid transmembrane transporter activity"/>
    <property type="evidence" value="ECO:0007669"/>
    <property type="project" value="TreeGrafter"/>
</dbReference>
<proteinExistence type="inferred from homology"/>
<comment type="similarity">
    <text evidence="1">Belongs to the ABC transporter superfamily.</text>
</comment>
<evidence type="ECO:0000313" key="4">
    <source>
        <dbReference type="EMBL" id="GAF87232.1"/>
    </source>
</evidence>
<dbReference type="EMBL" id="BARS01015113">
    <property type="protein sequence ID" value="GAF87232.1"/>
    <property type="molecule type" value="Genomic_DNA"/>
</dbReference>
<keyword evidence="2" id="KW-0813">Transport</keyword>
<reference evidence="4" key="1">
    <citation type="journal article" date="2014" name="Front. Microbiol.">
        <title>High frequency of phylogenetically diverse reductive dehalogenase-homologous genes in deep subseafloor sedimentary metagenomes.</title>
        <authorList>
            <person name="Kawai M."/>
            <person name="Futagami T."/>
            <person name="Toyoda A."/>
            <person name="Takaki Y."/>
            <person name="Nishi S."/>
            <person name="Hori S."/>
            <person name="Arai W."/>
            <person name="Tsubouchi T."/>
            <person name="Morono Y."/>
            <person name="Uchiyama I."/>
            <person name="Ito T."/>
            <person name="Fujiyama A."/>
            <person name="Inagaki F."/>
            <person name="Takami H."/>
        </authorList>
    </citation>
    <scope>NUCLEOTIDE SEQUENCE</scope>
    <source>
        <strain evidence="4">Expedition CK06-06</strain>
    </source>
</reference>
<dbReference type="Gene3D" id="3.40.50.300">
    <property type="entry name" value="P-loop containing nucleotide triphosphate hydrolases"/>
    <property type="match status" value="1"/>
</dbReference>
<organism evidence="4">
    <name type="scientific">marine sediment metagenome</name>
    <dbReference type="NCBI Taxonomy" id="412755"/>
    <lineage>
        <taxon>unclassified sequences</taxon>
        <taxon>metagenomes</taxon>
        <taxon>ecological metagenomes</taxon>
    </lineage>
</organism>
<gene>
    <name evidence="4" type="ORF">S01H1_25078</name>
</gene>
<sequence>LMARPKLLMLDEPSLGLAPLLVRQVFGTVKEINAQGITVLLVEQNVFHTLSIADEAYVLENGRVVLEGDGKEILDNPQVKEAYLGI</sequence>
<dbReference type="InterPro" id="IPR052156">
    <property type="entry name" value="BCAA_Transport_ATP-bd_LivF"/>
</dbReference>
<protein>
    <submittedName>
        <fullName evidence="4">Uncharacterized protein</fullName>
    </submittedName>
</protein>
<evidence type="ECO:0000256" key="1">
    <source>
        <dbReference type="ARBA" id="ARBA00005417"/>
    </source>
</evidence>